<dbReference type="Proteomes" id="UP000184069">
    <property type="component" value="Unassembled WGS sequence"/>
</dbReference>
<name>A0A1M7IA77_9FLAO</name>
<keyword evidence="1" id="KW-0732">Signal</keyword>
<dbReference type="AlphaFoldDB" id="A0A1M7IA77"/>
<reference evidence="2 3" key="1">
    <citation type="submission" date="2016-11" db="EMBL/GenBank/DDBJ databases">
        <authorList>
            <person name="Jaros S."/>
            <person name="Januszkiewicz K."/>
            <person name="Wedrychowicz H."/>
        </authorList>
    </citation>
    <scope>NUCLEOTIDE SEQUENCE [LARGE SCALE GENOMIC DNA]</scope>
    <source>
        <strain evidence="2 3">DSM 27621</strain>
    </source>
</reference>
<gene>
    <name evidence="2" type="ORF">SAMN05444407_11419</name>
</gene>
<dbReference type="EMBL" id="FRBM01000014">
    <property type="protein sequence ID" value="SHM37672.1"/>
    <property type="molecule type" value="Genomic_DNA"/>
</dbReference>
<evidence type="ECO:0000256" key="1">
    <source>
        <dbReference type="SAM" id="SignalP"/>
    </source>
</evidence>
<feature type="signal peptide" evidence="1">
    <location>
        <begin position="1"/>
        <end position="18"/>
    </location>
</feature>
<organism evidence="2 3">
    <name type="scientific">Chryseobacterium contaminans</name>
    <dbReference type="NCBI Taxonomy" id="1423959"/>
    <lineage>
        <taxon>Bacteria</taxon>
        <taxon>Pseudomonadati</taxon>
        <taxon>Bacteroidota</taxon>
        <taxon>Flavobacteriia</taxon>
        <taxon>Flavobacteriales</taxon>
        <taxon>Weeksellaceae</taxon>
        <taxon>Chryseobacterium group</taxon>
        <taxon>Chryseobacterium</taxon>
    </lineage>
</organism>
<evidence type="ECO:0000313" key="3">
    <source>
        <dbReference type="Proteomes" id="UP000184069"/>
    </source>
</evidence>
<sequence>MLKIFVAVFCIASSPIWARIISFQQSGETSIGFKYKPALPPSTYDLDPLIIISQNVNQKGLVAIKGNFQKPATTGDVKVTIKYKDIQNNWIPIWCKTFAGNYEYNKDLTANFELPASALNAQSVKIELSSNENIPNWQSVVWNKSISHYKYSDYVYGNCDLNENRSFTNSATEECAVSCFTINSRAVSDFADWSKAPNSYIFTGKDKKTNADVDGLYIPVKKAYKMWNTNPLMGGSPIPAGTVTADVYWEDIHGLIKSGDNYSLEIIGSGEDAKIKVPINKTKEGNAVIAYKVNGEIYWSWHVWVTDDPTNGSTYKSFDGVKRQRTDGTVELIPDADWGWMDRNLGALGNTITGTDYNKNGGLLYQWGRKDPIPPLAYKGNDFYEASGSVGRIRHKHSRNMANGSQRIDNLIKTVTLSNATVINNLRLSIKNPLSLIYVNKDDNSGQALYNNNANLQVNWFGNSATLPPNRLSELNLWSDNSKGFITSGDYNSDNSANPYRDKSSFDPCPNGWRIPSVLVSNLGNGSYIDDLRVDFSPFGIKNNISKNIFEANKYHIIKPNDNNTPDFMKGFKIYNNVGVDLSNVGG</sequence>
<feature type="non-terminal residue" evidence="2">
    <location>
        <position position="587"/>
    </location>
</feature>
<feature type="chain" id="PRO_5009926847" evidence="1">
    <location>
        <begin position="19"/>
        <end position="587"/>
    </location>
</feature>
<accession>A0A1M7IA77</accession>
<proteinExistence type="predicted"/>
<protein>
    <submittedName>
        <fullName evidence="2">Uncharacterized protein</fullName>
    </submittedName>
</protein>
<evidence type="ECO:0000313" key="2">
    <source>
        <dbReference type="EMBL" id="SHM37672.1"/>
    </source>
</evidence>